<name>A0A1T4SGM9_9ACTN</name>
<evidence type="ECO:0000313" key="4">
    <source>
        <dbReference type="Proteomes" id="UP000190637"/>
    </source>
</evidence>
<keyword evidence="1" id="KW-0812">Transmembrane</keyword>
<evidence type="ECO:0000256" key="1">
    <source>
        <dbReference type="SAM" id="Phobius"/>
    </source>
</evidence>
<reference evidence="3 4" key="1">
    <citation type="submission" date="2017-02" db="EMBL/GenBank/DDBJ databases">
        <authorList>
            <person name="Peterson S.W."/>
        </authorList>
    </citation>
    <scope>NUCLEOTIDE SEQUENCE [LARGE SCALE GENOMIC DNA]</scope>
    <source>
        <strain evidence="3 4">DSM 45154</strain>
    </source>
</reference>
<dbReference type="EMBL" id="FUWS01000009">
    <property type="protein sequence ID" value="SKA26961.1"/>
    <property type="molecule type" value="Genomic_DNA"/>
</dbReference>
<dbReference type="Pfam" id="PF03713">
    <property type="entry name" value="DUF305"/>
    <property type="match status" value="1"/>
</dbReference>
<proteinExistence type="predicted"/>
<keyword evidence="4" id="KW-1185">Reference proteome</keyword>
<dbReference type="InterPro" id="IPR005183">
    <property type="entry name" value="DUF305_CopM-like"/>
</dbReference>
<organism evidence="3 4">
    <name type="scientific">Marinactinospora thermotolerans DSM 45154</name>
    <dbReference type="NCBI Taxonomy" id="1122192"/>
    <lineage>
        <taxon>Bacteria</taxon>
        <taxon>Bacillati</taxon>
        <taxon>Actinomycetota</taxon>
        <taxon>Actinomycetes</taxon>
        <taxon>Streptosporangiales</taxon>
        <taxon>Nocardiopsidaceae</taxon>
        <taxon>Marinactinospora</taxon>
    </lineage>
</organism>
<protein>
    <submittedName>
        <fullName evidence="3">Uncharacterized conserved protein, DUF305 family</fullName>
    </submittedName>
</protein>
<sequence>MSNEGDVRDVPVRQVGKGRGVPWPIAALLVVVALVAGYLTGRPTVPLDTSVDAGFLRDMTVHHTQAVDMSMTILEKTDEPMLETVAYDIARTQQSQAGRMQGWLVQWGLNARGSQPPMAWMAGHGHGGGSGEAPERMPGLATEDQLRELEEAEGVDAEIVYLRLMIVHHAGGIEMAEVAAAEADVSYVAGFARGMAEAQQSEIDLMNDLLVERGAEPVDV</sequence>
<accession>A0A1T4SGM9</accession>
<dbReference type="Gene3D" id="1.20.1260.10">
    <property type="match status" value="1"/>
</dbReference>
<evidence type="ECO:0000259" key="2">
    <source>
        <dbReference type="Pfam" id="PF03713"/>
    </source>
</evidence>
<dbReference type="PANTHER" id="PTHR36933:SF1">
    <property type="entry name" value="SLL0788 PROTEIN"/>
    <property type="match status" value="1"/>
</dbReference>
<dbReference type="PANTHER" id="PTHR36933">
    <property type="entry name" value="SLL0788 PROTEIN"/>
    <property type="match status" value="1"/>
</dbReference>
<evidence type="ECO:0000313" key="3">
    <source>
        <dbReference type="EMBL" id="SKA26961.1"/>
    </source>
</evidence>
<keyword evidence="1" id="KW-1133">Transmembrane helix</keyword>
<dbReference type="AlphaFoldDB" id="A0A1T4SGM9"/>
<dbReference type="STRING" id="1122192.SAMN02745673_03499"/>
<dbReference type="InterPro" id="IPR012347">
    <property type="entry name" value="Ferritin-like"/>
</dbReference>
<dbReference type="Proteomes" id="UP000190637">
    <property type="component" value="Unassembled WGS sequence"/>
</dbReference>
<feature type="transmembrane region" description="Helical" evidence="1">
    <location>
        <begin position="20"/>
        <end position="39"/>
    </location>
</feature>
<gene>
    <name evidence="3" type="ORF">SAMN02745673_03499</name>
</gene>
<feature type="domain" description="DUF305" evidence="2">
    <location>
        <begin position="52"/>
        <end position="210"/>
    </location>
</feature>
<keyword evidence="1" id="KW-0472">Membrane</keyword>